<dbReference type="RefSeq" id="WP_035198583.1">
    <property type="nucleotide sequence ID" value="NZ_JJRY01000031.1"/>
</dbReference>
<feature type="domain" description="DUF3048" evidence="1">
    <location>
        <begin position="61"/>
        <end position="207"/>
    </location>
</feature>
<evidence type="ECO:0000259" key="2">
    <source>
        <dbReference type="Pfam" id="PF17479"/>
    </source>
</evidence>
<proteinExistence type="predicted"/>
<dbReference type="InterPro" id="IPR023158">
    <property type="entry name" value="YerB-like_sf"/>
</dbReference>
<dbReference type="AlphaFoldDB" id="A0A072NFD9"/>
<dbReference type="Gene3D" id="3.50.90.10">
    <property type="entry name" value="YerB-like"/>
    <property type="match status" value="1"/>
</dbReference>
<dbReference type="SUPFAM" id="SSF159774">
    <property type="entry name" value="YerB-like"/>
    <property type="match status" value="1"/>
</dbReference>
<reference evidence="3 4" key="1">
    <citation type="submission" date="2014-04" db="EMBL/GenBank/DDBJ databases">
        <title>Draft genome sequence of Bacillus azotoformans MEV2011, a (co-) denitrifying strain unable to grow in the presence of oxygen.</title>
        <authorList>
            <person name="Nielsen M."/>
            <person name="Schreiber L."/>
            <person name="Finster K."/>
            <person name="Schramm A."/>
        </authorList>
    </citation>
    <scope>NUCLEOTIDE SEQUENCE [LARGE SCALE GENOMIC DNA]</scope>
    <source>
        <strain evidence="3 4">MEV2011</strain>
    </source>
</reference>
<dbReference type="Pfam" id="PF17479">
    <property type="entry name" value="DUF3048_C"/>
    <property type="match status" value="1"/>
</dbReference>
<evidence type="ECO:0008006" key="5">
    <source>
        <dbReference type="Google" id="ProtNLM"/>
    </source>
</evidence>
<dbReference type="InterPro" id="IPR035328">
    <property type="entry name" value="DUF3048_C"/>
</dbReference>
<dbReference type="PATRIC" id="fig|1348973.3.peg.4429"/>
<dbReference type="EMBL" id="JJRY01000031">
    <property type="protein sequence ID" value="KEF36256.1"/>
    <property type="molecule type" value="Genomic_DNA"/>
</dbReference>
<gene>
    <name evidence="3" type="ORF">M670_04563</name>
</gene>
<organism evidence="3 4">
    <name type="scientific">Schinkia azotoformans MEV2011</name>
    <dbReference type="NCBI Taxonomy" id="1348973"/>
    <lineage>
        <taxon>Bacteria</taxon>
        <taxon>Bacillati</taxon>
        <taxon>Bacillota</taxon>
        <taxon>Bacilli</taxon>
        <taxon>Bacillales</taxon>
        <taxon>Bacillaceae</taxon>
        <taxon>Calidifontibacillus/Schinkia group</taxon>
        <taxon>Schinkia</taxon>
    </lineage>
</organism>
<sequence>MKNPMKLLCTVAAIATIFVTGCSKSTSGTPVDQPAIEYVDPQLRGEILKKSNIPFSGYYPLTGIGTYNEVNQRAFAVMVNNHPKARPQSGLHKADIVYEILAEGAVTRFLAVFQSELPEVVGPVRSARDYYIYLSKGLGAIYVNYGGSPEAFDLLQYREITDYIGGIVRKGYADDQFFYRANFRSAPHNVYTTAEKLIEGAEKRNFSLTKEIEPFSFLSVEEMKAVSGEEASEVAVTYSNSYQTSFIYDENSAKYQRFVNGKEYNDRETKTPITVDNILIIEAPHRVVDSAGRRDIDLDGSGKGYLIQLGIRNEVEWKNVNGRIIPYMDGKEAGLVPGKTWVNVIPTSPGLEKMVSFDF</sequence>
<dbReference type="OrthoDB" id="9779102at2"/>
<protein>
    <recommendedName>
        <fullName evidence="5">Lipoprotein YerB</fullName>
    </recommendedName>
</protein>
<dbReference type="PROSITE" id="PS51257">
    <property type="entry name" value="PROKAR_LIPOPROTEIN"/>
    <property type="match status" value="1"/>
</dbReference>
<dbReference type="InterPro" id="IPR021416">
    <property type="entry name" value="DUF3048_N"/>
</dbReference>
<name>A0A072NFD9_SCHAZ</name>
<dbReference type="Pfam" id="PF11258">
    <property type="entry name" value="DUF3048"/>
    <property type="match status" value="1"/>
</dbReference>
<evidence type="ECO:0000313" key="4">
    <source>
        <dbReference type="Proteomes" id="UP000027936"/>
    </source>
</evidence>
<evidence type="ECO:0000259" key="1">
    <source>
        <dbReference type="Pfam" id="PF11258"/>
    </source>
</evidence>
<accession>A0A072NFD9</accession>
<evidence type="ECO:0000313" key="3">
    <source>
        <dbReference type="EMBL" id="KEF36256.1"/>
    </source>
</evidence>
<dbReference type="Proteomes" id="UP000027936">
    <property type="component" value="Unassembled WGS sequence"/>
</dbReference>
<feature type="domain" description="DUF3048" evidence="2">
    <location>
        <begin position="234"/>
        <end position="342"/>
    </location>
</feature>
<comment type="caution">
    <text evidence="3">The sequence shown here is derived from an EMBL/GenBank/DDBJ whole genome shotgun (WGS) entry which is preliminary data.</text>
</comment>